<organism evidence="3 4">
    <name type="scientific">Byssothecium circinans</name>
    <dbReference type="NCBI Taxonomy" id="147558"/>
    <lineage>
        <taxon>Eukaryota</taxon>
        <taxon>Fungi</taxon>
        <taxon>Dikarya</taxon>
        <taxon>Ascomycota</taxon>
        <taxon>Pezizomycotina</taxon>
        <taxon>Dothideomycetes</taxon>
        <taxon>Pleosporomycetidae</taxon>
        <taxon>Pleosporales</taxon>
        <taxon>Massarineae</taxon>
        <taxon>Massarinaceae</taxon>
        <taxon>Byssothecium</taxon>
    </lineage>
</organism>
<dbReference type="SMART" id="SM00271">
    <property type="entry name" value="DnaJ"/>
    <property type="match status" value="1"/>
</dbReference>
<keyword evidence="4" id="KW-1185">Reference proteome</keyword>
<feature type="domain" description="J" evidence="2">
    <location>
        <begin position="3"/>
        <end position="73"/>
    </location>
</feature>
<dbReference type="Pfam" id="PF00226">
    <property type="entry name" value="DnaJ"/>
    <property type="match status" value="1"/>
</dbReference>
<evidence type="ECO:0000313" key="3">
    <source>
        <dbReference type="EMBL" id="KAF1960434.1"/>
    </source>
</evidence>
<dbReference type="InterPro" id="IPR018253">
    <property type="entry name" value="DnaJ_domain_CS"/>
</dbReference>
<dbReference type="PROSITE" id="PS50076">
    <property type="entry name" value="DNAJ_2"/>
    <property type="match status" value="1"/>
</dbReference>
<dbReference type="CDD" id="cd06257">
    <property type="entry name" value="DnaJ"/>
    <property type="match status" value="1"/>
</dbReference>
<proteinExistence type="predicted"/>
<name>A0A6A5U6W4_9PLEO</name>
<feature type="compositionally biased region" description="Basic and acidic residues" evidence="1">
    <location>
        <begin position="90"/>
        <end position="102"/>
    </location>
</feature>
<evidence type="ECO:0000313" key="4">
    <source>
        <dbReference type="Proteomes" id="UP000800035"/>
    </source>
</evidence>
<dbReference type="PRINTS" id="PR00625">
    <property type="entry name" value="JDOMAIN"/>
</dbReference>
<dbReference type="PROSITE" id="PS00636">
    <property type="entry name" value="DNAJ_1"/>
    <property type="match status" value="1"/>
</dbReference>
<dbReference type="AlphaFoldDB" id="A0A6A5U6W4"/>
<dbReference type="InterPro" id="IPR050817">
    <property type="entry name" value="DjlA_DnaK_co-chaperone"/>
</dbReference>
<evidence type="ECO:0000256" key="1">
    <source>
        <dbReference type="SAM" id="MobiDB-lite"/>
    </source>
</evidence>
<dbReference type="SUPFAM" id="SSF46565">
    <property type="entry name" value="Chaperone J-domain"/>
    <property type="match status" value="1"/>
</dbReference>
<evidence type="ECO:0000259" key="2">
    <source>
        <dbReference type="PROSITE" id="PS50076"/>
    </source>
</evidence>
<gene>
    <name evidence="3" type="ORF">CC80DRAFT_293731</name>
</gene>
<accession>A0A6A5U6W4</accession>
<dbReference type="EMBL" id="ML976983">
    <property type="protein sequence ID" value="KAF1960434.1"/>
    <property type="molecule type" value="Genomic_DNA"/>
</dbReference>
<feature type="region of interest" description="Disordered" evidence="1">
    <location>
        <begin position="69"/>
        <end position="103"/>
    </location>
</feature>
<dbReference type="Gene3D" id="1.10.287.110">
    <property type="entry name" value="DnaJ domain"/>
    <property type="match status" value="1"/>
</dbReference>
<dbReference type="InterPro" id="IPR036869">
    <property type="entry name" value="J_dom_sf"/>
</dbReference>
<reference evidence="3" key="1">
    <citation type="journal article" date="2020" name="Stud. Mycol.">
        <title>101 Dothideomycetes genomes: a test case for predicting lifestyles and emergence of pathogens.</title>
        <authorList>
            <person name="Haridas S."/>
            <person name="Albert R."/>
            <person name="Binder M."/>
            <person name="Bloem J."/>
            <person name="Labutti K."/>
            <person name="Salamov A."/>
            <person name="Andreopoulos B."/>
            <person name="Baker S."/>
            <person name="Barry K."/>
            <person name="Bills G."/>
            <person name="Bluhm B."/>
            <person name="Cannon C."/>
            <person name="Castanera R."/>
            <person name="Culley D."/>
            <person name="Daum C."/>
            <person name="Ezra D."/>
            <person name="Gonzalez J."/>
            <person name="Henrissat B."/>
            <person name="Kuo A."/>
            <person name="Liang C."/>
            <person name="Lipzen A."/>
            <person name="Lutzoni F."/>
            <person name="Magnuson J."/>
            <person name="Mondo S."/>
            <person name="Nolan M."/>
            <person name="Ohm R."/>
            <person name="Pangilinan J."/>
            <person name="Park H.-J."/>
            <person name="Ramirez L."/>
            <person name="Alfaro M."/>
            <person name="Sun H."/>
            <person name="Tritt A."/>
            <person name="Yoshinaga Y."/>
            <person name="Zwiers L.-H."/>
            <person name="Turgeon B."/>
            <person name="Goodwin S."/>
            <person name="Spatafora J."/>
            <person name="Crous P."/>
            <person name="Grigoriev I."/>
        </authorList>
    </citation>
    <scope>NUCLEOTIDE SEQUENCE</scope>
    <source>
        <strain evidence="3">CBS 675.92</strain>
    </source>
</reference>
<dbReference type="OrthoDB" id="10250354at2759"/>
<dbReference type="PANTHER" id="PTHR24074">
    <property type="entry name" value="CO-CHAPERONE PROTEIN DJLA"/>
    <property type="match status" value="1"/>
</dbReference>
<sequence length="325" mass="37855">MPTHYSTLGVHHTCTLEQIKSAYKKLALANHPDKTHRYPASEKTSREERFKKILNAYEILSDPARRAEYDESHPPWQFDSGEPESSTNMFERDAHSRRKEPPHTWIHSRWRSRGTLPRYPQHPESNLPLSPDGFRIPGSVYVFLPTLSGIPHVERIRRPGWSINIHSPRYLWLISDTFAEERNKHQRCVNAFESILYADVVISFMVRRVFPRGTKIATGFDAFWIESLEIPEGSRVQEVAFKYDESGGFGTVVIKLSAVSTMTRRPLLWNMEFDVQEAEGLPPGDRGVFEKKTVVEPYEVDETKRRAVRWRLDENSTERQFPYKL</sequence>
<dbReference type="InterPro" id="IPR001623">
    <property type="entry name" value="DnaJ_domain"/>
</dbReference>
<protein>
    <submittedName>
        <fullName evidence="3">DnaJ-domain-containing protein</fullName>
    </submittedName>
</protein>
<dbReference type="Proteomes" id="UP000800035">
    <property type="component" value="Unassembled WGS sequence"/>
</dbReference>